<proteinExistence type="predicted"/>
<comment type="caution">
    <text evidence="1">The sequence shown here is derived from an EMBL/GenBank/DDBJ whole genome shotgun (WGS) entry which is preliminary data.</text>
</comment>
<organism evidence="1 2">
    <name type="scientific">Araneus ventricosus</name>
    <name type="common">Orbweaver spider</name>
    <name type="synonym">Epeira ventricosa</name>
    <dbReference type="NCBI Taxonomy" id="182803"/>
    <lineage>
        <taxon>Eukaryota</taxon>
        <taxon>Metazoa</taxon>
        <taxon>Ecdysozoa</taxon>
        <taxon>Arthropoda</taxon>
        <taxon>Chelicerata</taxon>
        <taxon>Arachnida</taxon>
        <taxon>Araneae</taxon>
        <taxon>Araneomorphae</taxon>
        <taxon>Entelegynae</taxon>
        <taxon>Araneoidea</taxon>
        <taxon>Araneidae</taxon>
        <taxon>Araneus</taxon>
    </lineage>
</organism>
<protein>
    <submittedName>
        <fullName evidence="1">Uncharacterized protein</fullName>
    </submittedName>
</protein>
<reference evidence="1 2" key="1">
    <citation type="journal article" date="2019" name="Sci. Rep.">
        <title>Orb-weaving spider Araneus ventricosus genome elucidates the spidroin gene catalogue.</title>
        <authorList>
            <person name="Kono N."/>
            <person name="Nakamura H."/>
            <person name="Ohtoshi R."/>
            <person name="Moran D.A.P."/>
            <person name="Shinohara A."/>
            <person name="Yoshida Y."/>
            <person name="Fujiwara M."/>
            <person name="Mori M."/>
            <person name="Tomita M."/>
            <person name="Arakawa K."/>
        </authorList>
    </citation>
    <scope>NUCLEOTIDE SEQUENCE [LARGE SCALE GENOMIC DNA]</scope>
</reference>
<name>A0A4Y2S118_ARAVE</name>
<dbReference type="AlphaFoldDB" id="A0A4Y2S118"/>
<accession>A0A4Y2S118</accession>
<keyword evidence="2" id="KW-1185">Reference proteome</keyword>
<dbReference type="EMBL" id="BGPR01019402">
    <property type="protein sequence ID" value="GBN81812.1"/>
    <property type="molecule type" value="Genomic_DNA"/>
</dbReference>
<evidence type="ECO:0000313" key="1">
    <source>
        <dbReference type="EMBL" id="GBN81812.1"/>
    </source>
</evidence>
<evidence type="ECO:0000313" key="2">
    <source>
        <dbReference type="Proteomes" id="UP000499080"/>
    </source>
</evidence>
<dbReference type="Proteomes" id="UP000499080">
    <property type="component" value="Unassembled WGS sequence"/>
</dbReference>
<gene>
    <name evidence="1" type="ORF">AVEN_219739_1</name>
</gene>
<sequence>MAVKKILHRAVSGQQISQSSSALGYLSIIHQRDLPYHPNSSTPNPNRNLTPTLKNKARKGYIYRVAILKRRGILREAKYFSPESMSPKALTSGNILRNVIFE</sequence>